<reference evidence="1 2" key="1">
    <citation type="submission" date="2018-01" db="EMBL/GenBank/DDBJ databases">
        <title>Draft genome sequence of Jishengella sp. NA12.</title>
        <authorList>
            <person name="Sahin N."/>
            <person name="Ay H."/>
            <person name="Saygin H."/>
        </authorList>
    </citation>
    <scope>NUCLEOTIDE SEQUENCE [LARGE SCALE GENOMIC DNA]</scope>
    <source>
        <strain evidence="1 2">NA12</strain>
    </source>
</reference>
<keyword evidence="2" id="KW-1185">Reference proteome</keyword>
<evidence type="ECO:0000313" key="1">
    <source>
        <dbReference type="EMBL" id="PZG13131.1"/>
    </source>
</evidence>
<proteinExistence type="predicted"/>
<evidence type="ECO:0000313" key="2">
    <source>
        <dbReference type="Proteomes" id="UP000248924"/>
    </source>
</evidence>
<dbReference type="OrthoDB" id="3387657at2"/>
<dbReference type="EMBL" id="POTY01000187">
    <property type="protein sequence ID" value="PZG13131.1"/>
    <property type="molecule type" value="Genomic_DNA"/>
</dbReference>
<dbReference type="AlphaFoldDB" id="A0A2W2DSC6"/>
<name>A0A2W2DSC6_9ACTN</name>
<protein>
    <submittedName>
        <fullName evidence="1">Uncharacterized protein</fullName>
    </submittedName>
</protein>
<organism evidence="1 2">
    <name type="scientific">Micromonospora craterilacus</name>
    <dbReference type="NCBI Taxonomy" id="1655439"/>
    <lineage>
        <taxon>Bacteria</taxon>
        <taxon>Bacillati</taxon>
        <taxon>Actinomycetota</taxon>
        <taxon>Actinomycetes</taxon>
        <taxon>Micromonosporales</taxon>
        <taxon>Micromonosporaceae</taxon>
        <taxon>Micromonospora</taxon>
    </lineage>
</organism>
<sequence length="97" mass="11323">MPWKPNNVPAWDEVHELNRQARRRSSHRDRFHQRLHAHTLFMAGNTVAFRRTARYVLDMALRRLDPSHLGTYHPATVHPADPHFATPGPGIYLIRGR</sequence>
<dbReference type="Proteomes" id="UP000248924">
    <property type="component" value="Unassembled WGS sequence"/>
</dbReference>
<gene>
    <name evidence="1" type="ORF">C1I95_24340</name>
</gene>
<accession>A0A2W2DSC6</accession>
<comment type="caution">
    <text evidence="1">The sequence shown here is derived from an EMBL/GenBank/DDBJ whole genome shotgun (WGS) entry which is preliminary data.</text>
</comment>